<feature type="domain" description="CCHC-type" evidence="4">
    <location>
        <begin position="627"/>
        <end position="642"/>
    </location>
</feature>
<dbReference type="SUPFAM" id="SSF53098">
    <property type="entry name" value="Ribonuclease H-like"/>
    <property type="match status" value="1"/>
</dbReference>
<feature type="region of interest" description="Disordered" evidence="3">
    <location>
        <begin position="2179"/>
        <end position="2210"/>
    </location>
</feature>
<evidence type="ECO:0000259" key="4">
    <source>
        <dbReference type="PROSITE" id="PS50158"/>
    </source>
</evidence>
<dbReference type="InterPro" id="IPR008042">
    <property type="entry name" value="Retrotrans_Pao"/>
</dbReference>
<keyword evidence="2" id="KW-0175">Coiled coil</keyword>
<feature type="compositionally biased region" description="Basic and acidic residues" evidence="3">
    <location>
        <begin position="3721"/>
        <end position="3763"/>
    </location>
</feature>
<dbReference type="Pfam" id="PF03564">
    <property type="entry name" value="DUF1759"/>
    <property type="match status" value="2"/>
</dbReference>
<gene>
    <name evidence="6" type="ORF">niasHS_004873</name>
</gene>
<feature type="compositionally biased region" description="Basic and acidic residues" evidence="3">
    <location>
        <begin position="3877"/>
        <end position="3895"/>
    </location>
</feature>
<dbReference type="InterPro" id="IPR001584">
    <property type="entry name" value="Integrase_cat-core"/>
</dbReference>
<sequence>MTIGGACMQLFRINLLHANHLAIVPERGYVNTQDQSSSTSGAPGWIFRPPATATATGDKGGRESIQKVDKFELFVAGLRHIEREGGKQNLGFDWALFGLRANSDSTNYSSQYFVGADKSNGRQRQTARTKSSGKQSAAKRKLDSSSRTTEQRQTHSKQPTMASLIQKGITFTLNALDSARTTTALSLHPDADLSNWENAVKLESQCTRVIREVQTMEAQLDNLRDLSNNWIDLLNRLEGAEKDKGEKEYVKFDTHEKIAERHDAATTKLRDLRDLEAKLSADAKLCRGRAEREARADQQANPPPQAAMPQIAAPTFTAPLYQFQPIQLDKFFGQKRKWPEFYESFKSAIGSQSISKAQKLNLLRNLLGGEARELIAGFRLEDQNYETVLQLLKDTYGAPEEHIRALHFELANLKTCRSLRDTKDFLLQLERLTRELNNAGEDIEGPQVFLMLEKKLTPAFLRNILNKKGEDPANWTTTKFRDVLNEAVRKEVQIQEVMGEYGHHHQPLNRPARPQAHQAQRARIPTANFRNRNASPANRERTFMSSTIEEVQQRMNHRLQLRKSQQRGPRPTQAPYNVPIRNGTAQAESRNPPSPCIFCNGTHWNEKCQKLSSVQQRTAFIREKGLCFKCLKANHRANECPRPAKCYKCKRSHPPALCHEGNNAMAQHAAVVTERPQGEGGSESTNQTAQLCNAVQSKDTRALLMTARATIYNPAQPCLSMRATVFIDPGSHRSFVSCNTAKQLELTNLGTEECFLTSFGEQEPKRYVSDRVAIGFLCPDGDRFIFNLNALKFLLNKLPVLQLNAMDNIQLQQKKLYIPHESRQPDVMLGMDVWHELQVQPVERLPSGFTICQSKIGKIISGSGRIELSQPSNVTFVVTVTDENVFTTEEDLKADDELNKFYGLNIIGMDDSSSPIDHDEVMKNFKRNLSFVNDRYQIALPWNDKVAQLPTNYHQAKARLISLVRKLRTINLVNEYQVILDEQLQNGIIEMANPDHSCGPVHYLPHRAVIRTDKATTKIRIVMDASAKPKSTPSAPSLNECLHTGPLLLKDLTGILLRFRQMEKVVLADIEKAFLQLGVREQDRDATRFLWLANPKEANLDQLRREDIHILRFCRVSFGLTVSPFLLNATIREHMALYDTDVAQRISNNLYVDNIMMEVKPGENVREIATEAKNIFESAGMRIREFYGSHIEELKELDSSDLANELEDTKVLGIKWKPKPDQLIFSMPHFDSPITKRNILSHIAKVYDPLGLISPALLPAKHFLQIVQNANYKWDDPLAEDLKLMWTKLMHAWNGFGFNSRVEFPRRIIAGISEEFHCFCDASKSGLGIALYLVAETHYNKRESNLIFGKSHVKPLKVADHDATIPKLELQALTLGVKATKFVQTQLNFADSQVILWTDSQCSIERLKENRTHDRFVANRLKKIREANFKVRHIRTAENPADIASRGTDPQSLQASLLWRFGPVWLTKTHKWPETNVTYTPGEEHGKFSNWNRLKATAAYATRFALALLQKGNAAPANNSLLHRQERQIGLLTANELENAETWILLETQRLHSPIETVTNNLKLFSSSSIEPLRCQGRLENADLPNESKHPTFLPAEAWTTKLIVIHYDRALKHCGPRTLLSKLREKYWIPKGRQTVQHILNSNKFGCLRCRRERLKPYAYPDAPDLPKKRVTETRPFNHAGVDYFGPLKVKQGATTVKVYVALFTCLVPPQVALLGGSFVRQQQQQQPQYFVGADKSNGRQRQTARTKSSGKQSAAKRKLDSSSRTTEQRQTHSKQPTMASLIQKGITFTLNALDSARTTTALSLHPDADLSNWENAVKLESQCTRVIREVQTMEAQLDNLRDLSNNWIDLLNRLEGAEKDKGEKEYVKFDTHEKIAERHDAATTKLRDLRDLEAKLSADAKLCRGRAEREARADQQANPPPQAAMPQIAAPTFTAPLYQFQPIQLDKFFGQKRKWPEFYESFKSAIGSQSISKAQKLNLLRNLLGGEARELIAGFRLEDQNYETVLQLLKDTYGAPEEHIRALHFELANLKTCRSLRDTKDFLLQLERLTRELNNAGEDIEGPQVFLMLEKKLTPAFLRNILNKKGEDPANWTTTKFRDVLNEAVRKEVQIQEVMGEYGHHHQPLNRPARPQAHLAQRARIPTANFRNRNASPANRERTFMSSTIEEVQQRMNHRLQLRKSQQRGPRPTQAPYNVPIRNGTAQAESRNPPSPCIFCNSTHWNEKCQKLSSVQQRTAFIREKGLCFKCLKANHRANECPRPAKCYKCKRSHPPALCHEGNNAMAQHAAAVVTERPQGEGGSESTNQTAQLCNAVQSKDTRALLMTARATIYNPAQPCLSMRATVFIDPGSHRSFVSCNTAKQLELTNLGTEECFLTSFGEQEPKRYVSDRVAIGFLCPDGDRFIFNLNALKFLLNKLPVLQLNAMDNIQLQQKKLYIPHESRQPDVMLGMDVWHELQVQPVERLPSGFTICQSKIGKIISGSGRIELSQPSNVTFVVTVTDENVFTTEEDLKADDELNKFYGLNIIGMDDSSSPIDHDEVMKNFKRNLSFVNDRYQIALPWNDKVAQLPTNYHQAKARVISLVRKLRTINLVNEYQVILDEQLQNGIIEMANPDHSCGPVHYLPHRAVIRTDKATTKIRIVMDASAKPKSTPSAPSLNECLHTGPLLLKDLTGILLRFRQMEKVVLADIEKAFLQLGVREQGRDATRFLWLANPKEANLDQLRREDIHILRFCRVSFGLTVSPFLLNATIREHMALYDTDVAQRISNNLYVDNIMMEVKPGENVREIATEAKNIFESAGMRIREFYGSHIEELKELDSSDLANELEDTKVLGIKWKPKPDQLIFSMPHFDSPITKRNILSHIAKVYDPLGLISPALLPAKHFLQIVQNANYKWDDPLAEDLKLMWTKLMHAWNGFGFNSRVEFPRRIIAGISEEFHCFCDASKSGLGIALYLVAETHYNKRESNLIFGKSHVKPLKVADHDATIPKLELQALTLGVKATKFVQTQLNFADSQVILWTDSQCSIERLKENRTHDRFVANRLKKIREANFKVRHIRTAENPADIASRGTDPQSLQASLLWRFGPVWLTKTHKWPETNVTYTPGEETREVTEPPIIEWSATVQEEQKFIPSIQFERFSNWNRLKATAAYATRFALALLQKGNAAPANNSLLHQQERQIGLLTANELENAETWILLETQRLHSPTETVTNNLKCRRERLKPYAYPDAPDLPKKRVTETRPFNHAGVDYFGPLKVKQGATTVKVYVALFTCLVIRAIHLEVAEDYSAEAFLRAFRRFAARRGIPSLMMSDQGTNFIAGAKTIQEHWTSQLFPNEIQEHLAHQGVTWLFNTAHAPWRGGAWERLVGITKNALRRSIGRNLLTWEEFCTLTVEIETIVNYRPLTFESDREPSPVIRPIDFLIPYWPAETNFPAIDVDPEDPEYTPTPNKLTEMLHKTDAKLTRFWDLWRSEYLLSLRERPSLNQSHGAHMPQEGDVVLVEEDGTPRSVWATARILKLQRGRDGETRSALILLNGKEKWRATNQLFPMEVQSEIPETQLIAFIMDIDMDTVSLPGSEDEASEQPAPRFKIPKKRRAFLRPIGQQHSPLQGPRRKKMELGDSGLRKLFAAISEEQGGSKATTNAITESREMEKAPDHVRKEHNKEIARRQREKVQRIPTEEIRRKLAALPHITVSSEDAETQKKERKENEERRKNKQQSTSEGWKQLAKQRDSDLMDQPDKPALERRKATEEQSAKEREAERRQIARKKDIVQMKKRAKPLKFPTEGETLLDYVKRFYNKDNWMVFWKSRRIQDELHDLENEGRWYMHNTTNGSKICITRTFAGTRPYGEFRYVEEGHLVDLFPSQVIFRQAIPDEPEESPASNKKVEEKAEKPARNDKRTTPATRKVEEYCTAEMKPNSYCYDIFEPCDATHETCAKSATYSALAENRHKLEEFNNCHASCLFEALIFSWLTRNTNLPGNEVSTLHEELIKPTSELEEVAQQFHDEQIVKNKRGLGKDQQVMKVIEIWRNSCDRFGELFTKPAMQQIKFRPILTERNGQYDQWINRQNTRVAELFSKMRTKVQHPTYLSYNCTTVIVGDNVAELFTPLFADAKWFTHFPADTCRLIPGPNVKHIIMGYQATDENMAAQLAPMIHKLAKTEIQTTLIIGKEDNAKWIMNKKHLFDVCRQLKAGFIVFNREMGEARRISDRIKQRMEEPMEIDNETVPSTSSAASSSRASRASMASSSVITLMLLSLLGLVFVPSVSAAPLRIHRASLSLTAQNYLKAMHNYYNTLTTANSTDTTTATTLPWTSTSNWPISTLPTLTTTMATRTTPPWTTTMTQRTTLATRARARIQYVTRARTQTTEEPTARPRPVKSSKRDLGTNREGHDAFWCSDRGSTIWELKGTKNSPFCRPPPSLTAQWHNLAIELFAKVIKPEQITFAWHCSVKRTTERYYTNLLADKFVTIEKEFPPVNKRICKQMAIHQECPFAKSEMANHEGQLWSTNDELEVNFPGPIAGLFKGEQSSTATNCFTQPATLFVKRHNLQMLSPVHQVQNCQYAMEFCQLPDNTTLIWKSTCNGNECKTCDYEKAEIISGKFTAAYGESMATWISEDHQKALTFAKNAPELIACDGTRIVMSEQNFGIAKDQYDDIVSTTTRWKRGIRPEQLASQLSASQGMPEKHESSQPNSPGQTLTTTTKRPSALDRRNDNGSVSMRQCFAPGHLLPPMNDCRVYIPVTVHFPDRAIAAFLDPELRIISLTAQLASCNNHRFHHFQLRSNPNIWLLIDSRTGIAHQMPKDYTHELYETTLNQSNSNIELHPLIFHAWQLDNESDATRFPHINEFVNLEQFKEKLEQHITARTEALGALKGGIEGMTMRWLKSMIDEVITWWIRIACVYSTFLFLRDIFLPCALAYLFNPVRVTLLSLMGVRRQPLQPMLGKTLRQEEVPLREVLRSPQPRTSLHRSLSPVHLDVIARNARYQQTRAQSDANLAEDDTPFGRRTRRREEH</sequence>
<feature type="compositionally biased region" description="Basic and acidic residues" evidence="3">
    <location>
        <begin position="1759"/>
        <end position="1772"/>
    </location>
</feature>
<dbReference type="GO" id="GO:0008270">
    <property type="term" value="F:zinc ion binding"/>
    <property type="evidence" value="ECO:0007669"/>
    <property type="project" value="UniProtKB-KW"/>
</dbReference>
<dbReference type="InterPro" id="IPR001878">
    <property type="entry name" value="Znf_CCHC"/>
</dbReference>
<dbReference type="SUPFAM" id="SSF56672">
    <property type="entry name" value="DNA/RNA polymerases"/>
    <property type="match status" value="2"/>
</dbReference>
<feature type="coiled-coil region" evidence="2">
    <location>
        <begin position="199"/>
        <end position="243"/>
    </location>
</feature>
<feature type="region of interest" description="Disordered" evidence="3">
    <location>
        <begin position="4979"/>
        <end position="5002"/>
    </location>
</feature>
<dbReference type="Pfam" id="PF05585">
    <property type="entry name" value="DUF1758"/>
    <property type="match status" value="2"/>
</dbReference>
<keyword evidence="1" id="KW-0863">Zinc-finger</keyword>
<organism evidence="6 7">
    <name type="scientific">Heterodera schachtii</name>
    <name type="common">Sugarbeet cyst nematode worm</name>
    <name type="synonym">Tylenchus schachtii</name>
    <dbReference type="NCBI Taxonomy" id="97005"/>
    <lineage>
        <taxon>Eukaryota</taxon>
        <taxon>Metazoa</taxon>
        <taxon>Ecdysozoa</taxon>
        <taxon>Nematoda</taxon>
        <taxon>Chromadorea</taxon>
        <taxon>Rhabditida</taxon>
        <taxon>Tylenchina</taxon>
        <taxon>Tylenchomorpha</taxon>
        <taxon>Tylenchoidea</taxon>
        <taxon>Heteroderidae</taxon>
        <taxon>Heteroderinae</taxon>
        <taxon>Heterodera</taxon>
    </lineage>
</organism>
<dbReference type="PROSITE" id="PS50994">
    <property type="entry name" value="INTEGRASE"/>
    <property type="match status" value="1"/>
</dbReference>
<dbReference type="InterPro" id="IPR008737">
    <property type="entry name" value="DUF1758"/>
</dbReference>
<reference evidence="6 7" key="1">
    <citation type="submission" date="2024-10" db="EMBL/GenBank/DDBJ databases">
        <authorList>
            <person name="Kim D."/>
        </authorList>
    </citation>
    <scope>NUCLEOTIDE SEQUENCE [LARGE SCALE GENOMIC DNA]</scope>
    <source>
        <strain evidence="6">Taebaek</strain>
    </source>
</reference>
<comment type="caution">
    <text evidence="6">The sequence shown here is derived from an EMBL/GenBank/DDBJ whole genome shotgun (WGS) entry which is preliminary data.</text>
</comment>
<feature type="compositionally biased region" description="Polar residues" evidence="3">
    <location>
        <begin position="4679"/>
        <end position="4694"/>
    </location>
</feature>
<dbReference type="PANTHER" id="PTHR47331:SF1">
    <property type="entry name" value="GAG-LIKE PROTEIN"/>
    <property type="match status" value="1"/>
</dbReference>
<feature type="domain" description="CCHC-type" evidence="4">
    <location>
        <begin position="2246"/>
        <end position="2261"/>
    </location>
</feature>
<evidence type="ECO:0000256" key="1">
    <source>
        <dbReference type="PROSITE-ProRule" id="PRU00047"/>
    </source>
</evidence>
<feature type="compositionally biased region" description="Basic and acidic residues" evidence="3">
    <location>
        <begin position="140"/>
        <end position="153"/>
    </location>
</feature>
<evidence type="ECO:0000256" key="3">
    <source>
        <dbReference type="SAM" id="MobiDB-lite"/>
    </source>
</evidence>
<feature type="compositionally biased region" description="Polar residues" evidence="3">
    <location>
        <begin position="122"/>
        <end position="135"/>
    </location>
</feature>
<feature type="domain" description="Integrase catalytic" evidence="5">
    <location>
        <begin position="3233"/>
        <end position="3413"/>
    </location>
</feature>
<feature type="region of interest" description="Disordered" evidence="3">
    <location>
        <begin position="33"/>
        <end position="63"/>
    </location>
</feature>
<protein>
    <submittedName>
        <fullName evidence="6">Uncharacterized protein</fullName>
    </submittedName>
</protein>
<dbReference type="InterPro" id="IPR036397">
    <property type="entry name" value="RNaseH_sf"/>
</dbReference>
<dbReference type="Pfam" id="PF05380">
    <property type="entry name" value="Peptidase_A17"/>
    <property type="match status" value="2"/>
</dbReference>
<dbReference type="PANTHER" id="PTHR47331">
    <property type="entry name" value="PHD-TYPE DOMAIN-CONTAINING PROTEIN"/>
    <property type="match status" value="1"/>
</dbReference>
<dbReference type="GO" id="GO:0042575">
    <property type="term" value="C:DNA polymerase complex"/>
    <property type="evidence" value="ECO:0007669"/>
    <property type="project" value="UniProtKB-ARBA"/>
</dbReference>
<dbReference type="Gene3D" id="3.30.420.10">
    <property type="entry name" value="Ribonuclease H-like superfamily/Ribonuclease H"/>
    <property type="match status" value="1"/>
</dbReference>
<evidence type="ECO:0000259" key="5">
    <source>
        <dbReference type="PROSITE" id="PS50994"/>
    </source>
</evidence>
<dbReference type="PROSITE" id="PS50158">
    <property type="entry name" value="ZF_CCHC"/>
    <property type="match status" value="2"/>
</dbReference>
<keyword evidence="7" id="KW-1185">Reference proteome</keyword>
<evidence type="ECO:0000256" key="2">
    <source>
        <dbReference type="SAM" id="Coils"/>
    </source>
</evidence>
<dbReference type="EMBL" id="JBICCN010000131">
    <property type="protein sequence ID" value="KAL3091468.1"/>
    <property type="molecule type" value="Genomic_DNA"/>
</dbReference>
<dbReference type="GO" id="GO:0006259">
    <property type="term" value="P:DNA metabolic process"/>
    <property type="evidence" value="ECO:0007669"/>
    <property type="project" value="UniProtKB-ARBA"/>
</dbReference>
<feature type="region of interest" description="Disordered" evidence="3">
    <location>
        <begin position="3626"/>
        <end position="3763"/>
    </location>
</feature>
<evidence type="ECO:0000313" key="7">
    <source>
        <dbReference type="Proteomes" id="UP001620645"/>
    </source>
</evidence>
<feature type="region of interest" description="Disordered" evidence="3">
    <location>
        <begin position="559"/>
        <end position="578"/>
    </location>
</feature>
<dbReference type="Pfam" id="PF18701">
    <property type="entry name" value="DUF5641"/>
    <property type="match status" value="1"/>
</dbReference>
<keyword evidence="1" id="KW-0862">Zinc</keyword>
<feature type="region of interest" description="Disordered" evidence="3">
    <location>
        <begin position="3866"/>
        <end position="3895"/>
    </location>
</feature>
<dbReference type="InterPro" id="IPR005312">
    <property type="entry name" value="DUF1759"/>
</dbReference>
<feature type="compositionally biased region" description="Basic and acidic residues" evidence="3">
    <location>
        <begin position="3639"/>
        <end position="3676"/>
    </location>
</feature>
<feature type="region of interest" description="Disordered" evidence="3">
    <location>
        <begin position="1732"/>
        <end position="1780"/>
    </location>
</feature>
<feature type="region of interest" description="Disordered" evidence="3">
    <location>
        <begin position="113"/>
        <end position="161"/>
    </location>
</feature>
<feature type="region of interest" description="Disordered" evidence="3">
    <location>
        <begin position="4352"/>
        <end position="4378"/>
    </location>
</feature>
<evidence type="ECO:0000313" key="6">
    <source>
        <dbReference type="EMBL" id="KAL3091468.1"/>
    </source>
</evidence>
<dbReference type="InterPro" id="IPR043502">
    <property type="entry name" value="DNA/RNA_pol_sf"/>
</dbReference>
<dbReference type="Proteomes" id="UP001620645">
    <property type="component" value="Unassembled WGS sequence"/>
</dbReference>
<name>A0ABD2JLJ5_HETSC</name>
<accession>A0ABD2JLJ5</accession>
<feature type="coiled-coil region" evidence="2">
    <location>
        <begin position="1818"/>
        <end position="1862"/>
    </location>
</feature>
<dbReference type="SMART" id="SM00343">
    <property type="entry name" value="ZnF_C2HC"/>
    <property type="match status" value="2"/>
</dbReference>
<proteinExistence type="predicted"/>
<keyword evidence="1" id="KW-0479">Metal-binding</keyword>
<feature type="compositionally biased region" description="Polar residues" evidence="3">
    <location>
        <begin position="1741"/>
        <end position="1754"/>
    </location>
</feature>
<feature type="region of interest" description="Disordered" evidence="3">
    <location>
        <begin position="4664"/>
        <end position="4706"/>
    </location>
</feature>
<dbReference type="InterPro" id="IPR040676">
    <property type="entry name" value="DUF5641"/>
</dbReference>
<dbReference type="InterPro" id="IPR012337">
    <property type="entry name" value="RNaseH-like_sf"/>
</dbReference>
<feature type="compositionally biased region" description="Basic and acidic residues" evidence="3">
    <location>
        <begin position="3692"/>
        <end position="3705"/>
    </location>
</feature>